<dbReference type="EC" id="2.3.2.3" evidence="6"/>
<feature type="transmembrane region" description="Helical" evidence="6">
    <location>
        <begin position="161"/>
        <end position="182"/>
    </location>
</feature>
<keyword evidence="6" id="KW-0808">Transferase</keyword>
<proteinExistence type="inferred from homology"/>
<dbReference type="EMBL" id="JBIACJ010000001">
    <property type="protein sequence ID" value="MFE8694798.1"/>
    <property type="molecule type" value="Genomic_DNA"/>
</dbReference>
<feature type="transmembrane region" description="Helical" evidence="6">
    <location>
        <begin position="271"/>
        <end position="296"/>
    </location>
</feature>
<evidence type="ECO:0000313" key="7">
    <source>
        <dbReference type="EMBL" id="MFE8694798.1"/>
    </source>
</evidence>
<dbReference type="Pfam" id="PF03706">
    <property type="entry name" value="LPG_synthase_TM"/>
    <property type="match status" value="1"/>
</dbReference>
<feature type="transmembrane region" description="Helical" evidence="6">
    <location>
        <begin position="87"/>
        <end position="109"/>
    </location>
</feature>
<keyword evidence="6" id="KW-0443">Lipid metabolism</keyword>
<dbReference type="PANTHER" id="PTHR39087:SF2">
    <property type="entry name" value="UPF0104 MEMBRANE PROTEIN MJ1595"/>
    <property type="match status" value="1"/>
</dbReference>
<evidence type="ECO:0000256" key="5">
    <source>
        <dbReference type="ARBA" id="ARBA00023136"/>
    </source>
</evidence>
<keyword evidence="2" id="KW-1003">Cell membrane</keyword>
<accession>A0ABW6JSG6</accession>
<reference evidence="7 8" key="1">
    <citation type="submission" date="2024-08" db="EMBL/GenBank/DDBJ databases">
        <title>Two novel Cytobacillus novel species.</title>
        <authorList>
            <person name="Liu G."/>
        </authorList>
    </citation>
    <scope>NUCLEOTIDE SEQUENCE [LARGE SCALE GENOMIC DNA]</scope>
    <source>
        <strain evidence="7 8">FJAT-53684</strain>
    </source>
</reference>
<feature type="transmembrane region" description="Helical" evidence="6">
    <location>
        <begin position="229"/>
        <end position="251"/>
    </location>
</feature>
<protein>
    <recommendedName>
        <fullName evidence="6">Phosphatidylglycerol lysyltransferase</fullName>
        <ecNumber evidence="6">2.3.2.3</ecNumber>
    </recommendedName>
    <alternativeName>
        <fullName evidence="6">Lysylphosphatidylglycerol synthase</fullName>
    </alternativeName>
</protein>
<evidence type="ECO:0000256" key="6">
    <source>
        <dbReference type="RuleBase" id="RU363042"/>
    </source>
</evidence>
<evidence type="ECO:0000256" key="2">
    <source>
        <dbReference type="ARBA" id="ARBA00022475"/>
    </source>
</evidence>
<keyword evidence="6" id="KW-0046">Antibiotic resistance</keyword>
<gene>
    <name evidence="6" type="primary">mprF</name>
    <name evidence="7" type="ORF">ACFYKT_00335</name>
</gene>
<comment type="catalytic activity">
    <reaction evidence="6">
        <text>L-lysyl-tRNA(Lys) + a 1,2-diacyl-sn-glycero-3-phospho-(1'-sn-glycerol) = a 1,2-diacyl-sn-glycero-3-phospho-1'-(3'-O-L-lysyl)-sn-glycerol + tRNA(Lys)</text>
        <dbReference type="Rhea" id="RHEA:10668"/>
        <dbReference type="Rhea" id="RHEA-COMP:9696"/>
        <dbReference type="Rhea" id="RHEA-COMP:9697"/>
        <dbReference type="ChEBI" id="CHEBI:64716"/>
        <dbReference type="ChEBI" id="CHEBI:75792"/>
        <dbReference type="ChEBI" id="CHEBI:78442"/>
        <dbReference type="ChEBI" id="CHEBI:78529"/>
        <dbReference type="EC" id="2.3.2.3"/>
    </reaction>
</comment>
<keyword evidence="3 6" id="KW-0812">Transmembrane</keyword>
<feature type="transmembrane region" description="Helical" evidence="6">
    <location>
        <begin position="129"/>
        <end position="149"/>
    </location>
</feature>
<comment type="caution">
    <text evidence="7">The sequence shown here is derived from an EMBL/GenBank/DDBJ whole genome shotgun (WGS) entry which is preliminary data.</text>
</comment>
<organism evidence="7 8">
    <name type="scientific">Cytobacillus mangrovibacter</name>
    <dbReference type="NCBI Taxonomy" id="3299024"/>
    <lineage>
        <taxon>Bacteria</taxon>
        <taxon>Bacillati</taxon>
        <taxon>Bacillota</taxon>
        <taxon>Bacilli</taxon>
        <taxon>Bacillales</taxon>
        <taxon>Bacillaceae</taxon>
        <taxon>Cytobacillus</taxon>
    </lineage>
</organism>
<dbReference type="RefSeq" id="WP_389213789.1">
    <property type="nucleotide sequence ID" value="NZ_JBIACJ010000001.1"/>
</dbReference>
<evidence type="ECO:0000256" key="4">
    <source>
        <dbReference type="ARBA" id="ARBA00022989"/>
    </source>
</evidence>
<comment type="subcellular location">
    <subcellularLocation>
        <location evidence="1 6">Cell membrane</location>
        <topology evidence="1 6">Multi-pass membrane protein</topology>
    </subcellularLocation>
</comment>
<dbReference type="InterPro" id="IPR022791">
    <property type="entry name" value="L-PG_synthase/AglD"/>
</dbReference>
<comment type="similarity">
    <text evidence="6">Belongs to the LPG synthase family.</text>
</comment>
<keyword evidence="4 6" id="KW-1133">Transmembrane helix</keyword>
<evidence type="ECO:0000256" key="1">
    <source>
        <dbReference type="ARBA" id="ARBA00004651"/>
    </source>
</evidence>
<dbReference type="PANTHER" id="PTHR39087">
    <property type="entry name" value="UPF0104 MEMBRANE PROTEIN MJ1595"/>
    <property type="match status" value="1"/>
</dbReference>
<feature type="transmembrane region" description="Helical" evidence="6">
    <location>
        <begin position="12"/>
        <end position="33"/>
    </location>
</feature>
<evidence type="ECO:0000256" key="3">
    <source>
        <dbReference type="ARBA" id="ARBA00022692"/>
    </source>
</evidence>
<comment type="function">
    <text evidence="6">Catalyzes the transfer of a lysyl group from L-lysyl-tRNA(Lys) to membrane-bound phosphatidylglycerol (PG), which produces lysylphosphatidylglycerol (LPG), a major component of the bacterial membrane with a positive net charge. LPG synthesis contributes to bacterial virulence as it is involved in the resistance mechanism against cationic antimicrobial peptides (CAMP) produces by the host's immune system (defensins, cathelicidins) and by the competing microorganisms.</text>
</comment>
<keyword evidence="5 6" id="KW-0472">Membrane</keyword>
<sequence length="305" mass="34851">MLLPKRKTLFSIAKIIVPISILVLLSYEAREILKDFDWEILSHFWDRLSLSKLIFIFILGLVSLIPMFFYDVILMQIFHIRIPKRKSFFYSLSANAFSNLVGFGGVAGATLRSYFYRKYIQTNVPYIQIIAKMSLFYLTGLSILSWLIAFSDMHIYSEVKLIKFAVWGVAAYSPILLIIFFLKKSFWNLGDLKRGYISELMAVSLFEWIFVVICIWGIANILGVSVSLLIIFPIVIISACAGIISMIPGGIGSFDLVFLIGMETKGVPAEISLLILMLYRLSYYILPALLGTPFVIQHLYFKRKQ</sequence>
<evidence type="ECO:0000313" key="8">
    <source>
        <dbReference type="Proteomes" id="UP001601058"/>
    </source>
</evidence>
<feature type="transmembrane region" description="Helical" evidence="6">
    <location>
        <begin position="53"/>
        <end position="75"/>
    </location>
</feature>
<dbReference type="Proteomes" id="UP001601058">
    <property type="component" value="Unassembled WGS sequence"/>
</dbReference>
<keyword evidence="8" id="KW-1185">Reference proteome</keyword>
<feature type="transmembrane region" description="Helical" evidence="6">
    <location>
        <begin position="202"/>
        <end position="222"/>
    </location>
</feature>
<name>A0ABW6JSG6_9BACI</name>